<organism evidence="1">
    <name type="scientific">hydrothermal vent metagenome</name>
    <dbReference type="NCBI Taxonomy" id="652676"/>
    <lineage>
        <taxon>unclassified sequences</taxon>
        <taxon>metagenomes</taxon>
        <taxon>ecological metagenomes</taxon>
    </lineage>
</organism>
<dbReference type="EMBL" id="UOGK01000670">
    <property type="protein sequence ID" value="VAX42279.1"/>
    <property type="molecule type" value="Genomic_DNA"/>
</dbReference>
<proteinExistence type="predicted"/>
<accession>A0A3B1DIM8</accession>
<sequence>MHAPLLLSLPHGLNASGVTTWALRLANVCARTARPVALILHAEPQGQQPIDFAIDPRVDIFDARDLPPLDTCNGDLAPYLPLYRLALGVLAAQRPGCPVVCSPNLLGDSYGIIAELGRERPDLVRTFAVHHSDLRYNDLVCAHYAHAIHGFVGVSERITTRLRRLFPTRGPDIFGIPYGVELPERLRLREPHKQRPLRLLYAGRMDHEQKRILALVAMADELCRRGIAYELVLLGDGPAAAELDGLCAHRPTIRRLGPTTPAGVAEALDTADCFVLPSRYEGLSIALLEALARGCIPVLTPSRSGTGQLVREGETGFLAKADPEADAQQAGLAMAEAIERVVRHTDTQLHEIQQRGWSLVRACYSVELCAQRYGALIDRIAQQPPRPWPTHRPAAFTSNSSGGSGSVPAEAAKRMGKVLDGLAGCRVAIFGTGRHTLELRETIMRTPATIAAFLDEDEARHGQALWGLPIVAPEQAVAMGITDIVVSSWLHQEAMMARCAPFEAAGVRVHALYAGSTACAISG</sequence>
<protein>
    <recommendedName>
        <fullName evidence="2">Glycosyltransferase</fullName>
    </recommendedName>
</protein>
<dbReference type="SUPFAM" id="SSF53756">
    <property type="entry name" value="UDP-Glycosyltransferase/glycogen phosphorylase"/>
    <property type="match status" value="1"/>
</dbReference>
<dbReference type="AlphaFoldDB" id="A0A3B1DIM8"/>
<evidence type="ECO:0000313" key="1">
    <source>
        <dbReference type="EMBL" id="VAX42279.1"/>
    </source>
</evidence>
<gene>
    <name evidence="1" type="ORF">MNBD_PLANCTO03-1221</name>
</gene>
<evidence type="ECO:0008006" key="2">
    <source>
        <dbReference type="Google" id="ProtNLM"/>
    </source>
</evidence>
<dbReference type="CDD" id="cd03801">
    <property type="entry name" value="GT4_PimA-like"/>
    <property type="match status" value="1"/>
</dbReference>
<dbReference type="PANTHER" id="PTHR12526">
    <property type="entry name" value="GLYCOSYLTRANSFERASE"/>
    <property type="match status" value="1"/>
</dbReference>
<reference evidence="1" key="1">
    <citation type="submission" date="2018-06" db="EMBL/GenBank/DDBJ databases">
        <authorList>
            <person name="Zhirakovskaya E."/>
        </authorList>
    </citation>
    <scope>NUCLEOTIDE SEQUENCE</scope>
</reference>
<dbReference type="Gene3D" id="3.40.50.2000">
    <property type="entry name" value="Glycogen Phosphorylase B"/>
    <property type="match status" value="2"/>
</dbReference>
<dbReference type="Pfam" id="PF13692">
    <property type="entry name" value="Glyco_trans_1_4"/>
    <property type="match status" value="1"/>
</dbReference>
<name>A0A3B1DIM8_9ZZZZ</name>